<proteinExistence type="predicted"/>
<reference evidence="4 5" key="1">
    <citation type="submission" date="2021-01" db="EMBL/GenBank/DDBJ databases">
        <title>WGS of actinomycetes isolated from Thailand.</title>
        <authorList>
            <person name="Thawai C."/>
        </authorList>
    </citation>
    <scope>NUCLEOTIDE SEQUENCE [LARGE SCALE GENOMIC DNA]</scope>
    <source>
        <strain evidence="4 5">CA1R205</strain>
    </source>
</reference>
<sequence length="89" mass="9328">YLCTRLTGETGGSSALVAVSAESDEPVAIVAMTCRFPGGVHSPEGLWELLATGSEGIGEFPTSRGWDLDALFHSDPDHPGTSYTRKGGF</sequence>
<gene>
    <name evidence="4" type="ORF">JK363_41825</name>
</gene>
<name>A0ABS1NSB9_9ACTN</name>
<protein>
    <recommendedName>
        <fullName evidence="3">Beta-ketoacyl synthase-like N-terminal domain-containing protein</fullName>
    </recommendedName>
</protein>
<comment type="caution">
    <text evidence="4">The sequence shown here is derived from an EMBL/GenBank/DDBJ whole genome shotgun (WGS) entry which is preliminary data.</text>
</comment>
<feature type="non-terminal residue" evidence="4">
    <location>
        <position position="1"/>
    </location>
</feature>
<dbReference type="PANTHER" id="PTHR43775:SF51">
    <property type="entry name" value="INACTIVE PHENOLPHTHIOCEROL SYNTHESIS POLYKETIDE SYNTHASE TYPE I PKS1-RELATED"/>
    <property type="match status" value="1"/>
</dbReference>
<evidence type="ECO:0000256" key="2">
    <source>
        <dbReference type="ARBA" id="ARBA00023268"/>
    </source>
</evidence>
<dbReference type="EMBL" id="JAERRF010000240">
    <property type="protein sequence ID" value="MBL1102995.1"/>
    <property type="molecule type" value="Genomic_DNA"/>
</dbReference>
<dbReference type="Proteomes" id="UP000634229">
    <property type="component" value="Unassembled WGS sequence"/>
</dbReference>
<keyword evidence="1" id="KW-0808">Transferase</keyword>
<dbReference type="Gene3D" id="3.40.47.10">
    <property type="match status" value="1"/>
</dbReference>
<evidence type="ECO:0000256" key="1">
    <source>
        <dbReference type="ARBA" id="ARBA00022679"/>
    </source>
</evidence>
<feature type="domain" description="Beta-ketoacyl synthase-like N-terminal" evidence="3">
    <location>
        <begin position="25"/>
        <end position="89"/>
    </location>
</feature>
<dbReference type="PANTHER" id="PTHR43775">
    <property type="entry name" value="FATTY ACID SYNTHASE"/>
    <property type="match status" value="1"/>
</dbReference>
<keyword evidence="2" id="KW-0511">Multifunctional enzyme</keyword>
<evidence type="ECO:0000313" key="5">
    <source>
        <dbReference type="Proteomes" id="UP000634229"/>
    </source>
</evidence>
<keyword evidence="5" id="KW-1185">Reference proteome</keyword>
<evidence type="ECO:0000259" key="3">
    <source>
        <dbReference type="Pfam" id="PF00109"/>
    </source>
</evidence>
<evidence type="ECO:0000313" key="4">
    <source>
        <dbReference type="EMBL" id="MBL1102995.1"/>
    </source>
</evidence>
<dbReference type="SUPFAM" id="SSF53901">
    <property type="entry name" value="Thiolase-like"/>
    <property type="match status" value="1"/>
</dbReference>
<dbReference type="InterPro" id="IPR050091">
    <property type="entry name" value="PKS_NRPS_Biosynth_Enz"/>
</dbReference>
<dbReference type="InterPro" id="IPR016039">
    <property type="entry name" value="Thiolase-like"/>
</dbReference>
<accession>A0ABS1NSB9</accession>
<dbReference type="Pfam" id="PF00109">
    <property type="entry name" value="ketoacyl-synt"/>
    <property type="match status" value="1"/>
</dbReference>
<feature type="non-terminal residue" evidence="4">
    <location>
        <position position="89"/>
    </location>
</feature>
<organism evidence="4 5">
    <name type="scientific">Streptomyces coffeae</name>
    <dbReference type="NCBI Taxonomy" id="621382"/>
    <lineage>
        <taxon>Bacteria</taxon>
        <taxon>Bacillati</taxon>
        <taxon>Actinomycetota</taxon>
        <taxon>Actinomycetes</taxon>
        <taxon>Kitasatosporales</taxon>
        <taxon>Streptomycetaceae</taxon>
        <taxon>Streptomyces</taxon>
    </lineage>
</organism>
<dbReference type="InterPro" id="IPR014030">
    <property type="entry name" value="Ketoacyl_synth_N"/>
</dbReference>